<organism evidence="2 4">
    <name type="scientific">Mycobacteroides immunogenum</name>
    <dbReference type="NCBI Taxonomy" id="83262"/>
    <lineage>
        <taxon>Bacteria</taxon>
        <taxon>Bacillati</taxon>
        <taxon>Actinomycetota</taxon>
        <taxon>Actinomycetes</taxon>
        <taxon>Mycobacteriales</taxon>
        <taxon>Mycobacteriaceae</taxon>
        <taxon>Mycobacteroides</taxon>
    </lineage>
</organism>
<dbReference type="EMBL" id="LJFS01000011">
    <property type="protein sequence ID" value="KPG34252.1"/>
    <property type="molecule type" value="Genomic_DNA"/>
</dbReference>
<sequence>MKSLVITGITTLALLAAPQAVAQADPSGWCQWNPELGSHSCDYIVSPGEDEPVHTWSVPDWCQWTPELDTSQCGLVVGVPPHGTLISEPGDWSQPEIRTKD</sequence>
<keyword evidence="1" id="KW-0732">Signal</keyword>
<evidence type="ECO:0008006" key="6">
    <source>
        <dbReference type="Google" id="ProtNLM"/>
    </source>
</evidence>
<comment type="caution">
    <text evidence="2">The sequence shown here is derived from an EMBL/GenBank/DDBJ whole genome shotgun (WGS) entry which is preliminary data.</text>
</comment>
<dbReference type="Proteomes" id="UP000037843">
    <property type="component" value="Unassembled WGS sequence"/>
</dbReference>
<evidence type="ECO:0000313" key="5">
    <source>
        <dbReference type="Proteomes" id="UP000037962"/>
    </source>
</evidence>
<keyword evidence="5" id="KW-1185">Reference proteome</keyword>
<dbReference type="KEGG" id="miz:BAB75_01660"/>
<evidence type="ECO:0000313" key="2">
    <source>
        <dbReference type="EMBL" id="KPG11225.1"/>
    </source>
</evidence>
<dbReference type="Proteomes" id="UP000037962">
    <property type="component" value="Unassembled WGS sequence"/>
</dbReference>
<proteinExistence type="predicted"/>
<protein>
    <recommendedName>
        <fullName evidence="6">Secreted protein</fullName>
    </recommendedName>
</protein>
<dbReference type="AlphaFoldDB" id="A0A7V8RWJ6"/>
<evidence type="ECO:0000313" key="4">
    <source>
        <dbReference type="Proteomes" id="UP000037843"/>
    </source>
</evidence>
<feature type="chain" id="PRO_5030780242" description="Secreted protein" evidence="1">
    <location>
        <begin position="23"/>
        <end position="101"/>
    </location>
</feature>
<accession>A0A7V8RWJ6</accession>
<feature type="signal peptide" evidence="1">
    <location>
        <begin position="1"/>
        <end position="22"/>
    </location>
</feature>
<dbReference type="RefSeq" id="WP_043079821.1">
    <property type="nucleotide sequence ID" value="NZ_CP011530.1"/>
</dbReference>
<reference evidence="4 5" key="1">
    <citation type="submission" date="2015-09" db="EMBL/GenBank/DDBJ databases">
        <title>Genome Sequences of Mycobacterium immunogenum Isolates, Recuperated from a Chloraminated Drinking Water Distribution System Simulator Subjected to Episodes of Nitrification.</title>
        <authorList>
            <person name="Gomez-Alvarez V."/>
            <person name="Revetta R.P."/>
        </authorList>
    </citation>
    <scope>NUCLEOTIDE SEQUENCE [LARGE SCALE GENOMIC DNA]</scope>
    <source>
        <strain evidence="2 4">H008</strain>
        <strain evidence="3 5">H076</strain>
    </source>
</reference>
<dbReference type="EMBL" id="LJFO01000006">
    <property type="protein sequence ID" value="KPG11225.1"/>
    <property type="molecule type" value="Genomic_DNA"/>
</dbReference>
<evidence type="ECO:0000256" key="1">
    <source>
        <dbReference type="SAM" id="SignalP"/>
    </source>
</evidence>
<name>A0A7V8RWJ6_9MYCO</name>
<dbReference type="GeneID" id="45762612"/>
<gene>
    <name evidence="2" type="ORF">AN908_12615</name>
    <name evidence="3" type="ORF">AN912_10810</name>
</gene>
<evidence type="ECO:0000313" key="3">
    <source>
        <dbReference type="EMBL" id="KPG34252.1"/>
    </source>
</evidence>